<dbReference type="EMBL" id="JANEYF010003625">
    <property type="protein sequence ID" value="KAJ8935071.1"/>
    <property type="molecule type" value="Genomic_DNA"/>
</dbReference>
<dbReference type="AlphaFoldDB" id="A0AAV8X992"/>
<feature type="compositionally biased region" description="Basic and acidic residues" evidence="3">
    <location>
        <begin position="621"/>
        <end position="631"/>
    </location>
</feature>
<name>A0AAV8X992_9CUCU</name>
<dbReference type="SMART" id="SM00355">
    <property type="entry name" value="ZnF_C2H2"/>
    <property type="match status" value="1"/>
</dbReference>
<gene>
    <name evidence="5" type="ORF">NQ314_013016</name>
</gene>
<accession>A0AAV8X992</accession>
<dbReference type="GO" id="GO:0008270">
    <property type="term" value="F:zinc ion binding"/>
    <property type="evidence" value="ECO:0007669"/>
    <property type="project" value="UniProtKB-KW"/>
</dbReference>
<keyword evidence="1" id="KW-0862">Zinc</keyword>
<organism evidence="5 6">
    <name type="scientific">Rhamnusium bicolor</name>
    <dbReference type="NCBI Taxonomy" id="1586634"/>
    <lineage>
        <taxon>Eukaryota</taxon>
        <taxon>Metazoa</taxon>
        <taxon>Ecdysozoa</taxon>
        <taxon>Arthropoda</taxon>
        <taxon>Hexapoda</taxon>
        <taxon>Insecta</taxon>
        <taxon>Pterygota</taxon>
        <taxon>Neoptera</taxon>
        <taxon>Endopterygota</taxon>
        <taxon>Coleoptera</taxon>
        <taxon>Polyphaga</taxon>
        <taxon>Cucujiformia</taxon>
        <taxon>Chrysomeloidea</taxon>
        <taxon>Cerambycidae</taxon>
        <taxon>Lepturinae</taxon>
        <taxon>Rhagiini</taxon>
        <taxon>Rhamnusium</taxon>
    </lineage>
</organism>
<comment type="caution">
    <text evidence="5">The sequence shown here is derived from an EMBL/GenBank/DDBJ whole genome shotgun (WGS) entry which is preliminary data.</text>
</comment>
<proteinExistence type="predicted"/>
<evidence type="ECO:0000256" key="2">
    <source>
        <dbReference type="SAM" id="Coils"/>
    </source>
</evidence>
<dbReference type="InterPro" id="IPR058883">
    <property type="entry name" value="DZIP1_dom"/>
</dbReference>
<protein>
    <recommendedName>
        <fullName evidence="4">C2H2-type domain-containing protein</fullName>
    </recommendedName>
</protein>
<keyword evidence="6" id="KW-1185">Reference proteome</keyword>
<evidence type="ECO:0000259" key="4">
    <source>
        <dbReference type="PROSITE" id="PS50157"/>
    </source>
</evidence>
<feature type="compositionally biased region" description="Polar residues" evidence="3">
    <location>
        <begin position="602"/>
        <end position="620"/>
    </location>
</feature>
<keyword evidence="1" id="KW-0863">Zinc-finger</keyword>
<evidence type="ECO:0000313" key="5">
    <source>
        <dbReference type="EMBL" id="KAJ8935071.1"/>
    </source>
</evidence>
<reference evidence="5" key="1">
    <citation type="journal article" date="2023" name="Insect Mol. Biol.">
        <title>Genome sequencing provides insights into the evolution of gene families encoding plant cell wall-degrading enzymes in longhorned beetles.</title>
        <authorList>
            <person name="Shin N.R."/>
            <person name="Okamura Y."/>
            <person name="Kirsch R."/>
            <person name="Pauchet Y."/>
        </authorList>
    </citation>
    <scope>NUCLEOTIDE SEQUENCE</scope>
    <source>
        <strain evidence="5">RBIC_L_NR</strain>
    </source>
</reference>
<feature type="region of interest" description="Disordered" evidence="3">
    <location>
        <begin position="391"/>
        <end position="413"/>
    </location>
</feature>
<evidence type="ECO:0000256" key="3">
    <source>
        <dbReference type="SAM" id="MobiDB-lite"/>
    </source>
</evidence>
<feature type="compositionally biased region" description="Basic and acidic residues" evidence="3">
    <location>
        <begin position="391"/>
        <end position="400"/>
    </location>
</feature>
<feature type="compositionally biased region" description="Basic and acidic residues" evidence="3">
    <location>
        <begin position="580"/>
        <end position="595"/>
    </location>
</feature>
<feature type="compositionally biased region" description="Polar residues" evidence="3">
    <location>
        <begin position="401"/>
        <end position="413"/>
    </location>
</feature>
<dbReference type="InterPro" id="IPR013087">
    <property type="entry name" value="Znf_C2H2_type"/>
</dbReference>
<feature type="domain" description="C2H2-type" evidence="4">
    <location>
        <begin position="106"/>
        <end position="134"/>
    </location>
</feature>
<evidence type="ECO:0000313" key="6">
    <source>
        <dbReference type="Proteomes" id="UP001162156"/>
    </source>
</evidence>
<keyword evidence="1" id="KW-0479">Metal-binding</keyword>
<dbReference type="Pfam" id="PF25977">
    <property type="entry name" value="DZIP1"/>
    <property type="match status" value="1"/>
</dbReference>
<feature type="coiled-coil region" evidence="2">
    <location>
        <begin position="134"/>
        <end position="216"/>
    </location>
</feature>
<dbReference type="PROSITE" id="PS50157">
    <property type="entry name" value="ZINC_FINGER_C2H2_2"/>
    <property type="match status" value="1"/>
</dbReference>
<feature type="compositionally biased region" description="Low complexity" evidence="3">
    <location>
        <begin position="566"/>
        <end position="578"/>
    </location>
</feature>
<dbReference type="PROSITE" id="PS00028">
    <property type="entry name" value="ZINC_FINGER_C2H2_1"/>
    <property type="match status" value="1"/>
</dbReference>
<dbReference type="Proteomes" id="UP001162156">
    <property type="component" value="Unassembled WGS sequence"/>
</dbReference>
<dbReference type="Gene3D" id="3.30.160.60">
    <property type="entry name" value="Classic Zinc Finger"/>
    <property type="match status" value="1"/>
</dbReference>
<sequence length="640" mass="74496">MWTEDYRWHYDYVRLAWDTGFSFEKYKYPNLDKNKICLVDIDRIVKERDVASVERCIPTVVQFILESDQAEVLDTNFENRELKLFTEELENHISSVTKHNNLLTTFKCDICQKAFSTEEYLNSHIKRRHSDEAKEATNAETDKLHSEIKQLKDRLNVTEKLLQDRDEKPENKHSDFNVDENKIKVNEIQERFEKFKEKVENDIRILQIEKNFYEEKYGKLFDVVLHPHTKENVNQHLESIDQDKKSADNISSSLCNIESQMQAFWGKLTELELKREDNLTVQKELQNVPEQLFETAVLESKPKIKPRTKFSKPTKINDNNYNQENADRLKAELEKMYAQSQPKIIDVDIMKNLPKKESELEIVELKSNIMYNTSSTSQSESESHNSIEEIISEKDFESKPSKSTLGKRSATSLRNAAKNEEIIARLREEISNIINNKLQEIGISPSWKGIPQKTYDKAMEIVNHQANLTKKGRYNISYVNFDSIKKSIQKSLKNQKDMKNTKKISKINTSPSKQHPNVINISYRRKSNFDESLQNKPPVKNFETVPPYSAVIEELRTSYPKKINTDSDSNSIIIPNEDNTNEHQTKNDTKAENEPRSLQGAGESTSNVASSILDRSQMITHSEKKQNKEDSFSDFDFSEL</sequence>
<evidence type="ECO:0000256" key="1">
    <source>
        <dbReference type="PROSITE-ProRule" id="PRU00042"/>
    </source>
</evidence>
<keyword evidence="2" id="KW-0175">Coiled coil</keyword>
<feature type="region of interest" description="Disordered" evidence="3">
    <location>
        <begin position="561"/>
        <end position="640"/>
    </location>
</feature>